<dbReference type="Proteomes" id="UP000178774">
    <property type="component" value="Unassembled WGS sequence"/>
</dbReference>
<dbReference type="EMBL" id="MHOP01000020">
    <property type="protein sequence ID" value="OGZ65573.1"/>
    <property type="molecule type" value="Genomic_DNA"/>
</dbReference>
<dbReference type="SUPFAM" id="SSF81301">
    <property type="entry name" value="Nucleotidyltransferase"/>
    <property type="match status" value="1"/>
</dbReference>
<proteinExistence type="predicted"/>
<gene>
    <name evidence="2" type="ORF">A2822_03500</name>
</gene>
<evidence type="ECO:0000313" key="2">
    <source>
        <dbReference type="EMBL" id="OGZ65573.1"/>
    </source>
</evidence>
<evidence type="ECO:0000313" key="3">
    <source>
        <dbReference type="Proteomes" id="UP000178774"/>
    </source>
</evidence>
<feature type="domain" description="Polymerase nucleotidyl transferase" evidence="1">
    <location>
        <begin position="18"/>
        <end position="60"/>
    </location>
</feature>
<accession>A0A1G2HSZ9</accession>
<comment type="caution">
    <text evidence="2">The sequence shown here is derived from an EMBL/GenBank/DDBJ whole genome shotgun (WGS) entry which is preliminary data.</text>
</comment>
<dbReference type="InterPro" id="IPR002934">
    <property type="entry name" value="Polymerase_NTP_transf_dom"/>
</dbReference>
<dbReference type="Gene3D" id="3.30.460.10">
    <property type="entry name" value="Beta Polymerase, domain 2"/>
    <property type="match status" value="1"/>
</dbReference>
<evidence type="ECO:0000259" key="1">
    <source>
        <dbReference type="Pfam" id="PF01909"/>
    </source>
</evidence>
<dbReference type="CDD" id="cd05403">
    <property type="entry name" value="NT_KNTase_like"/>
    <property type="match status" value="1"/>
</dbReference>
<dbReference type="AlphaFoldDB" id="A0A1G2HSZ9"/>
<sequence length="107" mass="12214">MAKKTIKKEIKNILLQYREKIEESGIPVERMVLFGSYARGNTRKDSDIDICVVSPKLGKDEMAESSQLNFLHWKLDNRIEAHPVSSKDFASTATPLIFEIKKYGVEV</sequence>
<reference evidence="2 3" key="1">
    <citation type="journal article" date="2016" name="Nat. Commun.">
        <title>Thousands of microbial genomes shed light on interconnected biogeochemical processes in an aquifer system.</title>
        <authorList>
            <person name="Anantharaman K."/>
            <person name="Brown C.T."/>
            <person name="Hug L.A."/>
            <person name="Sharon I."/>
            <person name="Castelle C.J."/>
            <person name="Probst A.J."/>
            <person name="Thomas B.C."/>
            <person name="Singh A."/>
            <person name="Wilkins M.J."/>
            <person name="Karaoz U."/>
            <person name="Brodie E.L."/>
            <person name="Williams K.H."/>
            <person name="Hubbard S.S."/>
            <person name="Banfield J.F."/>
        </authorList>
    </citation>
    <scope>NUCLEOTIDE SEQUENCE [LARGE SCALE GENOMIC DNA]</scope>
</reference>
<dbReference type="InterPro" id="IPR043519">
    <property type="entry name" value="NT_sf"/>
</dbReference>
<name>A0A1G2HSZ9_9BACT</name>
<dbReference type="Pfam" id="PF01909">
    <property type="entry name" value="NTP_transf_2"/>
    <property type="match status" value="1"/>
</dbReference>
<dbReference type="PANTHER" id="PTHR43449:SF1">
    <property type="entry name" value="POLYMERASE BETA NUCLEOTIDYLTRANSFERASE DOMAIN-CONTAINING PROTEIN"/>
    <property type="match status" value="1"/>
</dbReference>
<dbReference type="GO" id="GO:0016779">
    <property type="term" value="F:nucleotidyltransferase activity"/>
    <property type="evidence" value="ECO:0007669"/>
    <property type="project" value="InterPro"/>
</dbReference>
<protein>
    <recommendedName>
        <fullName evidence="1">Polymerase nucleotidyl transferase domain-containing protein</fullName>
    </recommendedName>
</protein>
<dbReference type="PANTHER" id="PTHR43449">
    <property type="entry name" value="NUCLEOTIDYLTRANSFERASE"/>
    <property type="match status" value="1"/>
</dbReference>
<organism evidence="2 3">
    <name type="scientific">Candidatus Staskawiczbacteria bacterium RIFCSPHIGHO2_01_FULL_41_41</name>
    <dbReference type="NCBI Taxonomy" id="1802203"/>
    <lineage>
        <taxon>Bacteria</taxon>
        <taxon>Candidatus Staskawicziibacteriota</taxon>
    </lineage>
</organism>